<dbReference type="Pfam" id="PF00440">
    <property type="entry name" value="TetR_N"/>
    <property type="match status" value="1"/>
</dbReference>
<keyword evidence="3" id="KW-0804">Transcription</keyword>
<feature type="domain" description="HTH tetR-type" evidence="6">
    <location>
        <begin position="67"/>
        <end position="127"/>
    </location>
</feature>
<dbReference type="SUPFAM" id="SSF46689">
    <property type="entry name" value="Homeodomain-like"/>
    <property type="match status" value="1"/>
</dbReference>
<keyword evidence="1" id="KW-0805">Transcription regulation</keyword>
<evidence type="ECO:0000259" key="6">
    <source>
        <dbReference type="PROSITE" id="PS50977"/>
    </source>
</evidence>
<keyword evidence="8" id="KW-1185">Reference proteome</keyword>
<feature type="DNA-binding region" description="H-T-H motif" evidence="4">
    <location>
        <begin position="90"/>
        <end position="109"/>
    </location>
</feature>
<feature type="compositionally biased region" description="Basic and acidic residues" evidence="5">
    <location>
        <begin position="53"/>
        <end position="63"/>
    </location>
</feature>
<evidence type="ECO:0000313" key="8">
    <source>
        <dbReference type="Proteomes" id="UP000297608"/>
    </source>
</evidence>
<dbReference type="PANTHER" id="PTHR30055:SF234">
    <property type="entry name" value="HTH-TYPE TRANSCRIPTIONAL REGULATOR BETI"/>
    <property type="match status" value="1"/>
</dbReference>
<dbReference type="Proteomes" id="UP000297608">
    <property type="component" value="Unassembled WGS sequence"/>
</dbReference>
<protein>
    <submittedName>
        <fullName evidence="7">TetR/AcrR family transcriptional regulator</fullName>
    </submittedName>
</protein>
<evidence type="ECO:0000256" key="3">
    <source>
        <dbReference type="ARBA" id="ARBA00023163"/>
    </source>
</evidence>
<sequence>MSELLFGLREVAVEESNRINDTTSYHSTTTSTVDVQRYPQSEGHPVQPANLDPLERKRGRPTEAGRIERQEQILDAALANFLEYGFGNATVDRIAADARVTKRTIYSYFGNKDGVFTEMQGRLAETVSGDSQNRDTLESLATRIVFRLHSAQMIGLHRLVIAESLRFPDLARTLHDNGDMRHVARLAEHIDAERGQVATDRAEVLYALLLGEDYRRRLLGLLEPITAEAAADYAHAALVHLGLTDAPER</sequence>
<evidence type="ECO:0000256" key="1">
    <source>
        <dbReference type="ARBA" id="ARBA00023015"/>
    </source>
</evidence>
<dbReference type="InterPro" id="IPR009057">
    <property type="entry name" value="Homeodomain-like_sf"/>
</dbReference>
<evidence type="ECO:0000256" key="4">
    <source>
        <dbReference type="PROSITE-ProRule" id="PRU00335"/>
    </source>
</evidence>
<dbReference type="PROSITE" id="PS50977">
    <property type="entry name" value="HTH_TETR_2"/>
    <property type="match status" value="1"/>
</dbReference>
<dbReference type="InterPro" id="IPR023772">
    <property type="entry name" value="DNA-bd_HTH_TetR-type_CS"/>
</dbReference>
<dbReference type="InterPro" id="IPR001647">
    <property type="entry name" value="HTH_TetR"/>
</dbReference>
<organism evidence="7 8">
    <name type="scientific">Cryobacterium algoricola</name>
    <dbReference type="NCBI Taxonomy" id="1259183"/>
    <lineage>
        <taxon>Bacteria</taxon>
        <taxon>Bacillati</taxon>
        <taxon>Actinomycetota</taxon>
        <taxon>Actinomycetes</taxon>
        <taxon>Micrococcales</taxon>
        <taxon>Microbacteriaceae</taxon>
        <taxon>Cryobacterium</taxon>
    </lineage>
</organism>
<dbReference type="InterPro" id="IPR050109">
    <property type="entry name" value="HTH-type_TetR-like_transc_reg"/>
</dbReference>
<dbReference type="InterPro" id="IPR039536">
    <property type="entry name" value="TetR_C_Proteobacteria"/>
</dbReference>
<dbReference type="PANTHER" id="PTHR30055">
    <property type="entry name" value="HTH-TYPE TRANSCRIPTIONAL REGULATOR RUTR"/>
    <property type="match status" value="1"/>
</dbReference>
<evidence type="ECO:0000313" key="7">
    <source>
        <dbReference type="EMBL" id="TFB88302.1"/>
    </source>
</evidence>
<dbReference type="Gene3D" id="1.10.357.10">
    <property type="entry name" value="Tetracycline Repressor, domain 2"/>
    <property type="match status" value="1"/>
</dbReference>
<dbReference type="Pfam" id="PF14246">
    <property type="entry name" value="TetR_C_7"/>
    <property type="match status" value="1"/>
</dbReference>
<comment type="caution">
    <text evidence="7">The sequence shown here is derived from an EMBL/GenBank/DDBJ whole genome shotgun (WGS) entry which is preliminary data.</text>
</comment>
<dbReference type="PROSITE" id="PS01081">
    <property type="entry name" value="HTH_TETR_1"/>
    <property type="match status" value="1"/>
</dbReference>
<dbReference type="RefSeq" id="WP_134533645.1">
    <property type="nucleotide sequence ID" value="NZ_SOFG01000009.1"/>
</dbReference>
<dbReference type="PRINTS" id="PR00455">
    <property type="entry name" value="HTHTETR"/>
</dbReference>
<name>A0ABY2IGL9_9MICO</name>
<dbReference type="EMBL" id="SOFG01000009">
    <property type="protein sequence ID" value="TFB88302.1"/>
    <property type="molecule type" value="Genomic_DNA"/>
</dbReference>
<feature type="region of interest" description="Disordered" evidence="5">
    <location>
        <begin position="38"/>
        <end position="63"/>
    </location>
</feature>
<evidence type="ECO:0000256" key="5">
    <source>
        <dbReference type="SAM" id="MobiDB-lite"/>
    </source>
</evidence>
<gene>
    <name evidence="7" type="ORF">E3O44_06455</name>
</gene>
<evidence type="ECO:0000256" key="2">
    <source>
        <dbReference type="ARBA" id="ARBA00023125"/>
    </source>
</evidence>
<proteinExistence type="predicted"/>
<accession>A0ABY2IGL9</accession>
<keyword evidence="2 4" id="KW-0238">DNA-binding</keyword>
<reference evidence="7 8" key="1">
    <citation type="submission" date="2019-03" db="EMBL/GenBank/DDBJ databases">
        <title>Genomics of glacier-inhabiting Cryobacterium strains.</title>
        <authorList>
            <person name="Liu Q."/>
            <person name="Xin Y.-H."/>
        </authorList>
    </citation>
    <scope>NUCLEOTIDE SEQUENCE [LARGE SCALE GENOMIC DNA]</scope>
    <source>
        <strain evidence="7 8">MDB2-B</strain>
    </source>
</reference>